<comment type="caution">
    <text evidence="5">The sequence shown here is derived from an EMBL/GenBank/DDBJ whole genome shotgun (WGS) entry which is preliminary data.</text>
</comment>
<evidence type="ECO:0000256" key="3">
    <source>
        <dbReference type="ARBA" id="ARBA00022837"/>
    </source>
</evidence>
<name>A0A0W0VEQ6_9GAMM</name>
<dbReference type="STRING" id="45067.Llan_2504"/>
<dbReference type="PANTHER" id="PTHR38340:SF1">
    <property type="entry name" value="S-LAYER PROTEIN"/>
    <property type="match status" value="1"/>
</dbReference>
<dbReference type="PROSITE" id="PS00330">
    <property type="entry name" value="HEMOLYSIN_CALCIUM"/>
    <property type="match status" value="1"/>
</dbReference>
<dbReference type="Pfam" id="PF17803">
    <property type="entry name" value="Cadherin_4"/>
    <property type="match status" value="1"/>
</dbReference>
<dbReference type="Gene3D" id="2.150.10.10">
    <property type="entry name" value="Serralysin-like metalloprotease, C-terminal"/>
    <property type="match status" value="3"/>
</dbReference>
<dbReference type="InterPro" id="IPR011049">
    <property type="entry name" value="Serralysin-like_metalloprot_C"/>
</dbReference>
<protein>
    <submittedName>
        <fullName evidence="5">Structural toxin protein RtxA</fullName>
    </submittedName>
</protein>
<keyword evidence="3" id="KW-0106">Calcium</keyword>
<dbReference type="eggNOG" id="COG4254">
    <property type="taxonomic scope" value="Bacteria"/>
</dbReference>
<evidence type="ECO:0000256" key="2">
    <source>
        <dbReference type="ARBA" id="ARBA00022525"/>
    </source>
</evidence>
<accession>A0A0W0VEQ6</accession>
<dbReference type="PRINTS" id="PR00313">
    <property type="entry name" value="CABNDNGRPT"/>
</dbReference>
<dbReference type="GO" id="GO:0005509">
    <property type="term" value="F:calcium ion binding"/>
    <property type="evidence" value="ECO:0007669"/>
    <property type="project" value="InterPro"/>
</dbReference>
<dbReference type="eggNOG" id="COG2931">
    <property type="taxonomic scope" value="Bacteria"/>
</dbReference>
<evidence type="ECO:0000256" key="1">
    <source>
        <dbReference type="ARBA" id="ARBA00004613"/>
    </source>
</evidence>
<dbReference type="PATRIC" id="fig|45067.4.peg.2632"/>
<dbReference type="InterPro" id="IPR050557">
    <property type="entry name" value="RTX_toxin/Mannuronan_C5-epim"/>
</dbReference>
<feature type="domain" description="RapA2 cadherin-like" evidence="4">
    <location>
        <begin position="22"/>
        <end position="96"/>
    </location>
</feature>
<dbReference type="NCBIfam" id="TIGR01965">
    <property type="entry name" value="VCBS_repeat"/>
    <property type="match status" value="3"/>
</dbReference>
<dbReference type="AlphaFoldDB" id="A0A0W0VEQ6"/>
<dbReference type="PANTHER" id="PTHR38340">
    <property type="entry name" value="S-LAYER PROTEIN"/>
    <property type="match status" value="1"/>
</dbReference>
<dbReference type="GO" id="GO:0005576">
    <property type="term" value="C:extracellular region"/>
    <property type="evidence" value="ECO:0007669"/>
    <property type="project" value="UniProtKB-SubCell"/>
</dbReference>
<reference evidence="5 6" key="1">
    <citation type="submission" date="2015-11" db="EMBL/GenBank/DDBJ databases">
        <title>Genomic analysis of 38 Legionella species identifies large and diverse effector repertoires.</title>
        <authorList>
            <person name="Burstein D."/>
            <person name="Amaro F."/>
            <person name="Zusman T."/>
            <person name="Lifshitz Z."/>
            <person name="Cohen O."/>
            <person name="Gilbert J.A."/>
            <person name="Pupko T."/>
            <person name="Shuman H.A."/>
            <person name="Segal G."/>
        </authorList>
    </citation>
    <scope>NUCLEOTIDE SEQUENCE [LARGE SCALE GENOMIC DNA]</scope>
    <source>
        <strain evidence="5 6">ATCC 49751</strain>
    </source>
</reference>
<dbReference type="InterPro" id="IPR010221">
    <property type="entry name" value="VCBS_dom"/>
</dbReference>
<dbReference type="Pfam" id="PF17963">
    <property type="entry name" value="Big_9"/>
    <property type="match status" value="1"/>
</dbReference>
<evidence type="ECO:0000313" key="5">
    <source>
        <dbReference type="EMBL" id="KTD18586.1"/>
    </source>
</evidence>
<dbReference type="InterPro" id="IPR040853">
    <property type="entry name" value="RapA2_cadherin-like"/>
</dbReference>
<dbReference type="Gene3D" id="2.60.40.3440">
    <property type="match status" value="1"/>
</dbReference>
<organism evidence="5 6">
    <name type="scientific">Legionella lansingensis</name>
    <dbReference type="NCBI Taxonomy" id="45067"/>
    <lineage>
        <taxon>Bacteria</taxon>
        <taxon>Pseudomonadati</taxon>
        <taxon>Pseudomonadota</taxon>
        <taxon>Gammaproteobacteria</taxon>
        <taxon>Legionellales</taxon>
        <taxon>Legionellaceae</taxon>
        <taxon>Legionella</taxon>
    </lineage>
</organism>
<dbReference type="Pfam" id="PF00353">
    <property type="entry name" value="HemolysinCabind"/>
    <property type="match status" value="4"/>
</dbReference>
<gene>
    <name evidence="5" type="primary">rtxA2_2</name>
    <name evidence="5" type="ORF">Llan_2504</name>
</gene>
<keyword evidence="6" id="KW-1185">Reference proteome</keyword>
<keyword evidence="2" id="KW-0964">Secreted</keyword>
<comment type="subcellular location">
    <subcellularLocation>
        <location evidence="1">Secreted</location>
    </subcellularLocation>
</comment>
<proteinExistence type="predicted"/>
<sequence>MPANGSLTETFTVKTVDGTNQNVVITIKGTNDLPIATADVVSLNAAQSVSGNLFSNDRDVDIGDQLNLAWINNSNNSTSIGAWGQLTWEPDGSFTYTVNPDATAYLGAGKSVSETFEYAVSDQYGGLTTSTLTISNIVGVNDNPVATASVLRLGEGQNILGQLYATDADSNHGMDSLSFNVVTGTAHGQLILNTDGSFSYTANPGYYGTDSFTYKVIDPLGGTSNTATVAINIHERRFEFTPANEALVNTTTNSNQSDPVVTALSGGGYVVAWEGRGASDTTGVYGQIYNDAGSKIGSEFRINSSTSGNQQNVSVATTSSGFIATWDSASGALDSSGTGVYARVFNSNGVGGSEFRINQSTSGNQQNSQVIVLDDGKIAVVWESVESGAPNIYARFFNSSGTALTNEIRINTNLSNNQQRPSISQVGDKVVITWEDNANSSNGYDIKAQLISIDSSSLGGFIGSNFIVNTIVGSNQNNPEVTVLENGNFVVTYESTVGSSKEIYLKQFDADGVAVGVETRINTTTTGNQDNVAVTALRSGGYMVVWSSVESGSDKYGVFAQEFNADGSKAGDEFRINVHNANDQNLPTLTELTDGSIVIAWQSQNQAAGWDIYHSLLKDMAQGGMFMEGSSSNDTLRGTESSDIISGGAGDDILIGGGAADYLSGGTGMDTADYSYSLAGVKVNLSSGSNTGGDATGDILSGIENIRGSKYADILEGNSGYNTLWGGEGNDQLIGGAGDDVLLGGSGSNILSGGTGVDTASYEDSASGVTVNLTTGTSSMGDSLQDVENIKGSSFGDTLIGDRSDNILEGGAGEDSLLGGEGSDTASYTGSTMGVSVNLSTGIGSGGEAHGDTFTSIENITGSKYSDTLLGDTNANTLSGGAGNDTLMGGAGNDLFTFGLNSDSDVLYGGTDTQDGGSWVDTVQLTDATTGPANSIEARGDWLLQTEATYTIVDKAVTFTEGNASGTITLADGSMATFTDIDQIRWS</sequence>
<dbReference type="InterPro" id="IPR018511">
    <property type="entry name" value="Hemolysin-typ_Ca-bd_CS"/>
</dbReference>
<dbReference type="InterPro" id="IPR001343">
    <property type="entry name" value="Hemolysn_Ca-bd"/>
</dbReference>
<evidence type="ECO:0000313" key="6">
    <source>
        <dbReference type="Proteomes" id="UP000054869"/>
    </source>
</evidence>
<dbReference type="SUPFAM" id="SSF51120">
    <property type="entry name" value="beta-Roll"/>
    <property type="match status" value="2"/>
</dbReference>
<evidence type="ECO:0000259" key="4">
    <source>
        <dbReference type="Pfam" id="PF17803"/>
    </source>
</evidence>
<dbReference type="EMBL" id="LNYI01000060">
    <property type="protein sequence ID" value="KTD18586.1"/>
    <property type="molecule type" value="Genomic_DNA"/>
</dbReference>
<dbReference type="Proteomes" id="UP000054869">
    <property type="component" value="Unassembled WGS sequence"/>
</dbReference>